<dbReference type="PANTHER" id="PTHR11014">
    <property type="entry name" value="PEPTIDASE M20 FAMILY MEMBER"/>
    <property type="match status" value="1"/>
</dbReference>
<evidence type="ECO:0000256" key="1">
    <source>
        <dbReference type="ARBA" id="ARBA00022801"/>
    </source>
</evidence>
<dbReference type="GO" id="GO:0019877">
    <property type="term" value="P:diaminopimelate biosynthetic process"/>
    <property type="evidence" value="ECO:0007669"/>
    <property type="project" value="UniProtKB-ARBA"/>
</dbReference>
<accession>A0A380MZ31</accession>
<dbReference type="AlphaFoldDB" id="A0A380MZ31"/>
<name>A0A380MZ31_9GAMM</name>
<dbReference type="GO" id="GO:0050118">
    <property type="term" value="F:N-acetyldiaminopimelate deacetylase activity"/>
    <property type="evidence" value="ECO:0007669"/>
    <property type="project" value="UniProtKB-ARBA"/>
</dbReference>
<organism evidence="4 5">
    <name type="scientific">Suttonella indologenes</name>
    <dbReference type="NCBI Taxonomy" id="13276"/>
    <lineage>
        <taxon>Bacteria</taxon>
        <taxon>Pseudomonadati</taxon>
        <taxon>Pseudomonadota</taxon>
        <taxon>Gammaproteobacteria</taxon>
        <taxon>Cardiobacteriales</taxon>
        <taxon>Cardiobacteriaceae</taxon>
        <taxon>Suttonella</taxon>
    </lineage>
</organism>
<keyword evidence="2" id="KW-0479">Metal-binding</keyword>
<feature type="binding site" evidence="2">
    <location>
        <position position="356"/>
    </location>
    <ligand>
        <name>Mn(2+)</name>
        <dbReference type="ChEBI" id="CHEBI:29035"/>
        <label>2</label>
    </ligand>
</feature>
<dbReference type="EC" id="3.-.-.-" evidence="4"/>
<dbReference type="InterPro" id="IPR002933">
    <property type="entry name" value="Peptidase_M20"/>
</dbReference>
<feature type="domain" description="Peptidase M20 dimerisation" evidence="3">
    <location>
        <begin position="179"/>
        <end position="275"/>
    </location>
</feature>
<keyword evidence="1 4" id="KW-0378">Hydrolase</keyword>
<dbReference type="Gene3D" id="3.40.630.10">
    <property type="entry name" value="Zn peptidases"/>
    <property type="match status" value="1"/>
</dbReference>
<evidence type="ECO:0000256" key="2">
    <source>
        <dbReference type="PIRSR" id="PIRSR005962-1"/>
    </source>
</evidence>
<reference evidence="4 5" key="1">
    <citation type="submission" date="2018-06" db="EMBL/GenBank/DDBJ databases">
        <authorList>
            <consortium name="Pathogen Informatics"/>
            <person name="Doyle S."/>
        </authorList>
    </citation>
    <scope>NUCLEOTIDE SEQUENCE [LARGE SCALE GENOMIC DNA]</scope>
    <source>
        <strain evidence="4 5">NCTC10717</strain>
    </source>
</reference>
<dbReference type="FunFam" id="3.30.70.360:FF:000001">
    <property type="entry name" value="N-acetyldiaminopimelate deacetylase"/>
    <property type="match status" value="1"/>
</dbReference>
<dbReference type="RefSeq" id="WP_115218488.1">
    <property type="nucleotide sequence ID" value="NZ_UHIA01000004.1"/>
</dbReference>
<evidence type="ECO:0000313" key="5">
    <source>
        <dbReference type="Proteomes" id="UP000254575"/>
    </source>
</evidence>
<dbReference type="SUPFAM" id="SSF55031">
    <property type="entry name" value="Bacterial exopeptidase dimerisation domain"/>
    <property type="match status" value="1"/>
</dbReference>
<dbReference type="EMBL" id="UHIA01000004">
    <property type="protein sequence ID" value="SUO96941.1"/>
    <property type="molecule type" value="Genomic_DNA"/>
</dbReference>
<feature type="binding site" evidence="2">
    <location>
        <position position="97"/>
    </location>
    <ligand>
        <name>Mn(2+)</name>
        <dbReference type="ChEBI" id="CHEBI:29035"/>
        <label>2</label>
    </ligand>
</feature>
<dbReference type="InterPro" id="IPR017439">
    <property type="entry name" value="Amidohydrolase"/>
</dbReference>
<dbReference type="Pfam" id="PF07687">
    <property type="entry name" value="M20_dimer"/>
    <property type="match status" value="1"/>
</dbReference>
<dbReference type="NCBIfam" id="TIGR01891">
    <property type="entry name" value="amidohydrolases"/>
    <property type="match status" value="1"/>
</dbReference>
<dbReference type="SUPFAM" id="SSF53187">
    <property type="entry name" value="Zn-dependent exopeptidases"/>
    <property type="match status" value="1"/>
</dbReference>
<feature type="binding site" evidence="2">
    <location>
        <position position="133"/>
    </location>
    <ligand>
        <name>Mn(2+)</name>
        <dbReference type="ChEBI" id="CHEBI:29035"/>
        <label>2</label>
    </ligand>
</feature>
<dbReference type="PIRSF" id="PIRSF005962">
    <property type="entry name" value="Pept_M20D_amidohydro"/>
    <property type="match status" value="1"/>
</dbReference>
<dbReference type="InterPro" id="IPR011650">
    <property type="entry name" value="Peptidase_M20_dimer"/>
</dbReference>
<feature type="binding site" evidence="2">
    <location>
        <position position="159"/>
    </location>
    <ligand>
        <name>Mn(2+)</name>
        <dbReference type="ChEBI" id="CHEBI:29035"/>
        <label>2</label>
    </ligand>
</feature>
<sequence length="386" mass="41663">MFDTEAIQQAAADRHYIHQHPELQYEEHGTAALVAQRLSALGYEVKTGVAGTGVLATLDTGRAGAVIALRADMDALPIEEANDLPYRSEYSGKMHACGHDGHTATLLLAATEIMRRKAQLSGVIKLIFQPAEEGGNGAEKMVKAGVLENPRVDAVFGYHNRPGYKTGAIFAKAGSTMGGNDTFYLTLQGRSGHSAMPHLAVDPIYLGAAVIMQLQGIVSRAKSPLKAGVISVTGFEAGNADNIIPETAKIIINIRSDSAESHRQLVGKLEALIAGVCAPFEAEFRLEHIHHIPPLENHREETERALRAIQAILPQADVQQIDYMPTMGAEDFAYYLQERPGCFFFVGNGIDSAYLHNHRYDFNDAILPTAAAAFVGIVEDYCGKGA</sequence>
<dbReference type="InterPro" id="IPR036264">
    <property type="entry name" value="Bact_exopeptidase_dim_dom"/>
</dbReference>
<dbReference type="GO" id="GO:0046872">
    <property type="term" value="F:metal ion binding"/>
    <property type="evidence" value="ECO:0007669"/>
    <property type="project" value="UniProtKB-KW"/>
</dbReference>
<feature type="binding site" evidence="2">
    <location>
        <position position="99"/>
    </location>
    <ligand>
        <name>Mn(2+)</name>
        <dbReference type="ChEBI" id="CHEBI:29035"/>
        <label>2</label>
    </ligand>
</feature>
<dbReference type="OrthoDB" id="9777385at2"/>
<protein>
    <submittedName>
        <fullName evidence="4">Uncharacterized hydrolase YxeP</fullName>
        <ecNumber evidence="4">3.-.-.-</ecNumber>
    </submittedName>
</protein>
<dbReference type="Gene3D" id="3.30.70.360">
    <property type="match status" value="1"/>
</dbReference>
<evidence type="ECO:0000313" key="4">
    <source>
        <dbReference type="EMBL" id="SUO96941.1"/>
    </source>
</evidence>
<evidence type="ECO:0000259" key="3">
    <source>
        <dbReference type="Pfam" id="PF07687"/>
    </source>
</evidence>
<dbReference type="Pfam" id="PF01546">
    <property type="entry name" value="Peptidase_M20"/>
    <property type="match status" value="1"/>
</dbReference>
<dbReference type="PANTHER" id="PTHR11014:SF63">
    <property type="entry name" value="METALLOPEPTIDASE, PUTATIVE (AFU_ORTHOLOGUE AFUA_6G09600)-RELATED"/>
    <property type="match status" value="1"/>
</dbReference>
<gene>
    <name evidence="4" type="primary">yxeP_1</name>
    <name evidence="4" type="ORF">NCTC10717_01258</name>
</gene>
<keyword evidence="2" id="KW-0464">Manganese</keyword>
<proteinExistence type="predicted"/>
<comment type="cofactor">
    <cofactor evidence="2">
        <name>Mn(2+)</name>
        <dbReference type="ChEBI" id="CHEBI:29035"/>
    </cofactor>
    <text evidence="2">The Mn(2+) ion enhances activity.</text>
</comment>
<dbReference type="Proteomes" id="UP000254575">
    <property type="component" value="Unassembled WGS sequence"/>
</dbReference>
<keyword evidence="5" id="KW-1185">Reference proteome</keyword>